<dbReference type="AlphaFoldDB" id="A0A392PS91"/>
<protein>
    <submittedName>
        <fullName evidence="1">RNA-directed DNA polymerase (Reverse transcriptase)</fullName>
    </submittedName>
</protein>
<keyword evidence="2" id="KW-1185">Reference proteome</keyword>
<reference evidence="1 2" key="1">
    <citation type="journal article" date="2018" name="Front. Plant Sci.">
        <title>Red Clover (Trifolium pratense) and Zigzag Clover (T. medium) - A Picture of Genomic Similarities and Differences.</title>
        <authorList>
            <person name="Dluhosova J."/>
            <person name="Istvanek J."/>
            <person name="Nedelnik J."/>
            <person name="Repkova J."/>
        </authorList>
    </citation>
    <scope>NUCLEOTIDE SEQUENCE [LARGE SCALE GENOMIC DNA]</scope>
    <source>
        <strain evidence="2">cv. 10/8</strain>
        <tissue evidence="1">Leaf</tissue>
    </source>
</reference>
<dbReference type="EMBL" id="LXQA010092721">
    <property type="protein sequence ID" value="MCI14517.1"/>
    <property type="molecule type" value="Genomic_DNA"/>
</dbReference>
<proteinExistence type="predicted"/>
<keyword evidence="1" id="KW-0548">Nucleotidyltransferase</keyword>
<organism evidence="1 2">
    <name type="scientific">Trifolium medium</name>
    <dbReference type="NCBI Taxonomy" id="97028"/>
    <lineage>
        <taxon>Eukaryota</taxon>
        <taxon>Viridiplantae</taxon>
        <taxon>Streptophyta</taxon>
        <taxon>Embryophyta</taxon>
        <taxon>Tracheophyta</taxon>
        <taxon>Spermatophyta</taxon>
        <taxon>Magnoliopsida</taxon>
        <taxon>eudicotyledons</taxon>
        <taxon>Gunneridae</taxon>
        <taxon>Pentapetalae</taxon>
        <taxon>rosids</taxon>
        <taxon>fabids</taxon>
        <taxon>Fabales</taxon>
        <taxon>Fabaceae</taxon>
        <taxon>Papilionoideae</taxon>
        <taxon>50 kb inversion clade</taxon>
        <taxon>NPAAA clade</taxon>
        <taxon>Hologalegina</taxon>
        <taxon>IRL clade</taxon>
        <taxon>Trifolieae</taxon>
        <taxon>Trifolium</taxon>
    </lineage>
</organism>
<feature type="non-terminal residue" evidence="1">
    <location>
        <position position="1"/>
    </location>
</feature>
<sequence>IYKQGRLNKGADALSRMHDNAELTAMSSRVKWAQEEKIREEVSKDEKLQQIITELQQDPMSWPGYSYKQGVLFYENRYEGHNTRICETM</sequence>
<evidence type="ECO:0000313" key="2">
    <source>
        <dbReference type="Proteomes" id="UP000265520"/>
    </source>
</evidence>
<keyword evidence="1" id="KW-0808">Transferase</keyword>
<evidence type="ECO:0000313" key="1">
    <source>
        <dbReference type="EMBL" id="MCI14517.1"/>
    </source>
</evidence>
<name>A0A392PS91_9FABA</name>
<dbReference type="GO" id="GO:0003964">
    <property type="term" value="F:RNA-directed DNA polymerase activity"/>
    <property type="evidence" value="ECO:0007669"/>
    <property type="project" value="UniProtKB-KW"/>
</dbReference>
<accession>A0A392PS91</accession>
<comment type="caution">
    <text evidence="1">The sequence shown here is derived from an EMBL/GenBank/DDBJ whole genome shotgun (WGS) entry which is preliminary data.</text>
</comment>
<dbReference type="Proteomes" id="UP000265520">
    <property type="component" value="Unassembled WGS sequence"/>
</dbReference>
<keyword evidence="1" id="KW-0695">RNA-directed DNA polymerase</keyword>